<dbReference type="Proteomes" id="UP000000361">
    <property type="component" value="Chromosome 2"/>
</dbReference>
<dbReference type="EMBL" id="CP000490">
    <property type="protein sequence ID" value="ABL71623.1"/>
    <property type="molecule type" value="Genomic_DNA"/>
</dbReference>
<dbReference type="CDD" id="cd08946">
    <property type="entry name" value="SDR_e"/>
    <property type="match status" value="1"/>
</dbReference>
<dbReference type="Pfam" id="PF01370">
    <property type="entry name" value="Epimerase"/>
    <property type="match status" value="1"/>
</dbReference>
<dbReference type="OrthoDB" id="9801785at2"/>
<dbReference type="PANTHER" id="PTHR43245">
    <property type="entry name" value="BIFUNCTIONAL POLYMYXIN RESISTANCE PROTEIN ARNA"/>
    <property type="match status" value="1"/>
</dbReference>
<dbReference type="RefSeq" id="WP_011749795.1">
    <property type="nucleotide sequence ID" value="NC_008687.1"/>
</dbReference>
<dbReference type="KEGG" id="pde:Pden_3553"/>
<dbReference type="AlphaFoldDB" id="A1B7X9"/>
<dbReference type="InterPro" id="IPR001509">
    <property type="entry name" value="Epimerase_deHydtase"/>
</dbReference>
<dbReference type="HOGENOM" id="CLU_007383_1_7_5"/>
<dbReference type="SUPFAM" id="SSF51735">
    <property type="entry name" value="NAD(P)-binding Rossmann-fold domains"/>
    <property type="match status" value="1"/>
</dbReference>
<proteinExistence type="predicted"/>
<protein>
    <submittedName>
        <fullName evidence="2">NAD-dependent epimerase/dehydratase</fullName>
    </submittedName>
</protein>
<organism evidence="2 3">
    <name type="scientific">Paracoccus denitrificans (strain Pd 1222)</name>
    <dbReference type="NCBI Taxonomy" id="318586"/>
    <lineage>
        <taxon>Bacteria</taxon>
        <taxon>Pseudomonadati</taxon>
        <taxon>Pseudomonadota</taxon>
        <taxon>Alphaproteobacteria</taxon>
        <taxon>Rhodobacterales</taxon>
        <taxon>Paracoccaceae</taxon>
        <taxon>Paracoccus</taxon>
    </lineage>
</organism>
<dbReference type="eggNOG" id="COG0451">
    <property type="taxonomic scope" value="Bacteria"/>
</dbReference>
<dbReference type="InterPro" id="IPR050177">
    <property type="entry name" value="Lipid_A_modif_metabolic_enz"/>
</dbReference>
<sequence>MIAPGSFVGVTGASGFIGRHLCADLRAAGLRPVAIGRGPEAERQTDYSPESLRAALAGCAAVVHLAGRRMTREDAPMELAPFLGPNVEATGHLARAAQAEGVERIVFASTIAVYSAASPAPWREDGPVHPVNAYALSKLMAEHYLEMLARARQAPPALSLRFAAVYGHGEKGTPALMKFVNQAAAGETITLSGNPDYTIDQLYVTDATAAILAALSVSAPLSGACNIGGGRAWTVAEIARTANAVFGNDGNLDDSATTPGQAHQAVMDLAQANRILGWQPAHDLQAGLADLRRRREEGGRGE</sequence>
<evidence type="ECO:0000313" key="3">
    <source>
        <dbReference type="Proteomes" id="UP000000361"/>
    </source>
</evidence>
<reference evidence="3" key="1">
    <citation type="submission" date="2006-12" db="EMBL/GenBank/DDBJ databases">
        <title>Complete sequence of chromosome 2 of Paracoccus denitrificans PD1222.</title>
        <authorList>
            <person name="Copeland A."/>
            <person name="Lucas S."/>
            <person name="Lapidus A."/>
            <person name="Barry K."/>
            <person name="Detter J.C."/>
            <person name="Glavina del Rio T."/>
            <person name="Hammon N."/>
            <person name="Israni S."/>
            <person name="Dalin E."/>
            <person name="Tice H."/>
            <person name="Pitluck S."/>
            <person name="Munk A.C."/>
            <person name="Brettin T."/>
            <person name="Bruce D."/>
            <person name="Han C."/>
            <person name="Tapia R."/>
            <person name="Gilna P."/>
            <person name="Schmutz J."/>
            <person name="Larimer F."/>
            <person name="Land M."/>
            <person name="Hauser L."/>
            <person name="Kyrpides N."/>
            <person name="Lykidis A."/>
            <person name="Spiro S."/>
            <person name="Richardson D.J."/>
            <person name="Moir J.W.B."/>
            <person name="Ferguson S.J."/>
            <person name="van Spanning R.J.M."/>
            <person name="Richardson P."/>
        </authorList>
    </citation>
    <scope>NUCLEOTIDE SEQUENCE [LARGE SCALE GENOMIC DNA]</scope>
    <source>
        <strain evidence="3">Pd 1222</strain>
    </source>
</reference>
<dbReference type="InterPro" id="IPR036291">
    <property type="entry name" value="NAD(P)-bd_dom_sf"/>
</dbReference>
<accession>A1B7X9</accession>
<evidence type="ECO:0000259" key="1">
    <source>
        <dbReference type="Pfam" id="PF01370"/>
    </source>
</evidence>
<dbReference type="STRING" id="318586.Pden_3553"/>
<gene>
    <name evidence="2" type="ordered locus">Pden_3553</name>
</gene>
<dbReference type="EnsemblBacteria" id="ABL71623">
    <property type="protein sequence ID" value="ABL71623"/>
    <property type="gene ID" value="Pden_3553"/>
</dbReference>
<name>A1B7X9_PARDP</name>
<feature type="domain" description="NAD-dependent epimerase/dehydratase" evidence="1">
    <location>
        <begin position="10"/>
        <end position="228"/>
    </location>
</feature>
<dbReference type="GeneID" id="93453207"/>
<keyword evidence="3" id="KW-1185">Reference proteome</keyword>
<dbReference type="Gene3D" id="3.40.50.720">
    <property type="entry name" value="NAD(P)-binding Rossmann-like Domain"/>
    <property type="match status" value="1"/>
</dbReference>
<evidence type="ECO:0000313" key="2">
    <source>
        <dbReference type="EMBL" id="ABL71623.1"/>
    </source>
</evidence>